<proteinExistence type="predicted"/>
<gene>
    <name evidence="1" type="ORF">OXD698_LOCUS52501</name>
</gene>
<dbReference type="EMBL" id="CAJOAZ010028597">
    <property type="protein sequence ID" value="CAF4418715.1"/>
    <property type="molecule type" value="Genomic_DNA"/>
</dbReference>
<dbReference type="AlphaFoldDB" id="A0A820QG86"/>
<reference evidence="1" key="1">
    <citation type="submission" date="2021-02" db="EMBL/GenBank/DDBJ databases">
        <authorList>
            <person name="Nowell W R."/>
        </authorList>
    </citation>
    <scope>NUCLEOTIDE SEQUENCE</scope>
</reference>
<organism evidence="1 2">
    <name type="scientific">Adineta steineri</name>
    <dbReference type="NCBI Taxonomy" id="433720"/>
    <lineage>
        <taxon>Eukaryota</taxon>
        <taxon>Metazoa</taxon>
        <taxon>Spiralia</taxon>
        <taxon>Gnathifera</taxon>
        <taxon>Rotifera</taxon>
        <taxon>Eurotatoria</taxon>
        <taxon>Bdelloidea</taxon>
        <taxon>Adinetida</taxon>
        <taxon>Adinetidae</taxon>
        <taxon>Adineta</taxon>
    </lineage>
</organism>
<feature type="non-terminal residue" evidence="1">
    <location>
        <position position="1"/>
    </location>
</feature>
<accession>A0A820QG86</accession>
<evidence type="ECO:0000313" key="1">
    <source>
        <dbReference type="EMBL" id="CAF4418715.1"/>
    </source>
</evidence>
<name>A0A820QG86_9BILA</name>
<comment type="caution">
    <text evidence="1">The sequence shown here is derived from an EMBL/GenBank/DDBJ whole genome shotgun (WGS) entry which is preliminary data.</text>
</comment>
<protein>
    <submittedName>
        <fullName evidence="1">Uncharacterized protein</fullName>
    </submittedName>
</protein>
<dbReference type="Proteomes" id="UP000663844">
    <property type="component" value="Unassembled WGS sequence"/>
</dbReference>
<sequence>KTDKQTKCQGEKLKRQLVRALRRMYDEEQESNDENDSDEKKK</sequence>
<evidence type="ECO:0000313" key="2">
    <source>
        <dbReference type="Proteomes" id="UP000663844"/>
    </source>
</evidence>